<gene>
    <name evidence="3" type="ORF">K0U00_23905</name>
</gene>
<dbReference type="Proteomes" id="UP001519887">
    <property type="component" value="Unassembled WGS sequence"/>
</dbReference>
<organism evidence="3 4">
    <name type="scientific">Paenibacillus sepulcri</name>
    <dbReference type="NCBI Taxonomy" id="359917"/>
    <lineage>
        <taxon>Bacteria</taxon>
        <taxon>Bacillati</taxon>
        <taxon>Bacillota</taxon>
        <taxon>Bacilli</taxon>
        <taxon>Bacillales</taxon>
        <taxon>Paenibacillaceae</taxon>
        <taxon>Paenibacillus</taxon>
    </lineage>
</organism>
<proteinExistence type="predicted"/>
<dbReference type="InterPro" id="IPR012338">
    <property type="entry name" value="Beta-lactam/transpept-like"/>
</dbReference>
<dbReference type="PANTHER" id="PTHR46825">
    <property type="entry name" value="D-ALANYL-D-ALANINE-CARBOXYPEPTIDASE/ENDOPEPTIDASE AMPH"/>
    <property type="match status" value="1"/>
</dbReference>
<dbReference type="PROSITE" id="PS51272">
    <property type="entry name" value="SLH"/>
    <property type="match status" value="2"/>
</dbReference>
<dbReference type="Pfam" id="PF00395">
    <property type="entry name" value="SLH"/>
    <property type="match status" value="2"/>
</dbReference>
<reference evidence="3 4" key="1">
    <citation type="submission" date="2021-07" db="EMBL/GenBank/DDBJ databases">
        <title>Paenibacillus radiodurans sp. nov., isolated from the southeastern edge of Tengger Desert.</title>
        <authorList>
            <person name="Zhang G."/>
        </authorList>
    </citation>
    <scope>NUCLEOTIDE SEQUENCE [LARGE SCALE GENOMIC DNA]</scope>
    <source>
        <strain evidence="3 4">CCM 7311</strain>
    </source>
</reference>
<name>A0ABS7C8A1_9BACL</name>
<feature type="domain" description="SLH" evidence="2">
    <location>
        <begin position="493"/>
        <end position="552"/>
    </location>
</feature>
<evidence type="ECO:0000256" key="1">
    <source>
        <dbReference type="SAM" id="SignalP"/>
    </source>
</evidence>
<dbReference type="GO" id="GO:0016787">
    <property type="term" value="F:hydrolase activity"/>
    <property type="evidence" value="ECO:0007669"/>
    <property type="project" value="UniProtKB-KW"/>
</dbReference>
<feature type="domain" description="SLH" evidence="2">
    <location>
        <begin position="553"/>
        <end position="616"/>
    </location>
</feature>
<evidence type="ECO:0000259" key="2">
    <source>
        <dbReference type="PROSITE" id="PS51272"/>
    </source>
</evidence>
<dbReference type="InterPro" id="IPR050491">
    <property type="entry name" value="AmpC-like"/>
</dbReference>
<dbReference type="Pfam" id="PF00144">
    <property type="entry name" value="Beta-lactamase"/>
    <property type="match status" value="1"/>
</dbReference>
<sequence>MSYAGVKSLVIAALSISLITPTALAAEVSSSSSDLQQPKDLTASSAEVFLDEFFSSDVVKPNYVGASVVIVKDGQIIAEKGYGYADASKQKAVDPAQTVFRIASVSKTFTAAAIMQLVEQGEIDLKEDFRSYVNNLDFDNPFDKPVTVEQLLTHTTGFEIRDPQAEDIHQDFDRFVEIEDYVRGHMPPVVREPGTSYMYDNFAYLLLGLIVQEVSGEPYQTYMDDHIFGPLGMENSGFLLEGKLKENLAIGYDAAGKPLELYTVTPTVMPHGGMLSTAEDVGKFMTAFLNGGTSGSGRILSEESVASMEQYRSFIHPLLPDTTYGFEAPFQLPGAGSSPQIITKAGDLNGFSSYLFLIPEQNTGVFLTYNKAGALRNLFYPQFISTFFPQYAQPAVLDEYTPQSPQELDKFKGLYADLRLNVFVSSLGADEQGALSISDTFLGPRSLRQLDDNLFVDNITNQFTAFKLDENGQVAYMKEPYINPLGYSGKGEEAVGFSDVKDSHPYAKYIFALQSLGYYPNDAGEAFHPEQNVTRAEFVQRILEASLIKGSKTTELAFKDIEGHPAAPFIQMAYEMGMVTGNSAGQFEPDRAITREEYAVTLWRLLKAQYPPEIFEDVKLSGITKEWAVQAVQMTVALGLHGPEVQIEPGGAADFHSMKPVTRKEEAAVLFAILTQPTDQIVAAKKAAAEQQAKPDAETAAKAS</sequence>
<keyword evidence="4" id="KW-1185">Reference proteome</keyword>
<feature type="chain" id="PRO_5045684858" evidence="1">
    <location>
        <begin position="26"/>
        <end position="704"/>
    </location>
</feature>
<dbReference type="InterPro" id="IPR001466">
    <property type="entry name" value="Beta-lactam-related"/>
</dbReference>
<feature type="signal peptide" evidence="1">
    <location>
        <begin position="1"/>
        <end position="25"/>
    </location>
</feature>
<dbReference type="SUPFAM" id="SSF56601">
    <property type="entry name" value="beta-lactamase/transpeptidase-like"/>
    <property type="match status" value="1"/>
</dbReference>
<dbReference type="InterPro" id="IPR001119">
    <property type="entry name" value="SLH_dom"/>
</dbReference>
<keyword evidence="1" id="KW-0732">Signal</keyword>
<comment type="caution">
    <text evidence="3">The sequence shown here is derived from an EMBL/GenBank/DDBJ whole genome shotgun (WGS) entry which is preliminary data.</text>
</comment>
<protein>
    <submittedName>
        <fullName evidence="3">Serine hydrolase</fullName>
    </submittedName>
</protein>
<dbReference type="PANTHER" id="PTHR46825:SF9">
    <property type="entry name" value="BETA-LACTAMASE-RELATED DOMAIN-CONTAINING PROTEIN"/>
    <property type="match status" value="1"/>
</dbReference>
<dbReference type="EMBL" id="JAHZIK010000747">
    <property type="protein sequence ID" value="MBW7457086.1"/>
    <property type="molecule type" value="Genomic_DNA"/>
</dbReference>
<accession>A0ABS7C8A1</accession>
<keyword evidence="3" id="KW-0378">Hydrolase</keyword>
<evidence type="ECO:0000313" key="4">
    <source>
        <dbReference type="Proteomes" id="UP001519887"/>
    </source>
</evidence>
<evidence type="ECO:0000313" key="3">
    <source>
        <dbReference type="EMBL" id="MBW7457086.1"/>
    </source>
</evidence>
<dbReference type="Gene3D" id="3.40.710.10">
    <property type="entry name" value="DD-peptidase/beta-lactamase superfamily"/>
    <property type="match status" value="1"/>
</dbReference>